<dbReference type="Proteomes" id="UP000315647">
    <property type="component" value="Chromosome"/>
</dbReference>
<dbReference type="EMBL" id="CP037421">
    <property type="protein sequence ID" value="QDT30044.1"/>
    <property type="molecule type" value="Genomic_DNA"/>
</dbReference>
<evidence type="ECO:0000313" key="2">
    <source>
        <dbReference type="Proteomes" id="UP000315647"/>
    </source>
</evidence>
<protein>
    <submittedName>
        <fullName evidence="1">Uncharacterized protein</fullName>
    </submittedName>
</protein>
<gene>
    <name evidence="1" type="ORF">Enr10x_54030</name>
</gene>
<sequence>MPTFESYLGQEKDPSLFGTVLSATARTLWQIQTAICYRSLMEPSR</sequence>
<keyword evidence="2" id="KW-1185">Reference proteome</keyword>
<name>A0A517QEL1_9PLAN</name>
<organism evidence="1 2">
    <name type="scientific">Gimesia panareensis</name>
    <dbReference type="NCBI Taxonomy" id="2527978"/>
    <lineage>
        <taxon>Bacteria</taxon>
        <taxon>Pseudomonadati</taxon>
        <taxon>Planctomycetota</taxon>
        <taxon>Planctomycetia</taxon>
        <taxon>Planctomycetales</taxon>
        <taxon>Planctomycetaceae</taxon>
        <taxon>Gimesia</taxon>
    </lineage>
</organism>
<accession>A0A517QEL1</accession>
<dbReference type="AlphaFoldDB" id="A0A517QEL1"/>
<evidence type="ECO:0000313" key="1">
    <source>
        <dbReference type="EMBL" id="QDT30044.1"/>
    </source>
</evidence>
<reference evidence="1 2" key="1">
    <citation type="submission" date="2019-03" db="EMBL/GenBank/DDBJ databases">
        <title>Deep-cultivation of Planctomycetes and their phenomic and genomic characterization uncovers novel biology.</title>
        <authorList>
            <person name="Wiegand S."/>
            <person name="Jogler M."/>
            <person name="Boedeker C."/>
            <person name="Pinto D."/>
            <person name="Vollmers J."/>
            <person name="Rivas-Marin E."/>
            <person name="Kohn T."/>
            <person name="Peeters S.H."/>
            <person name="Heuer A."/>
            <person name="Rast P."/>
            <person name="Oberbeckmann S."/>
            <person name="Bunk B."/>
            <person name="Jeske O."/>
            <person name="Meyerdierks A."/>
            <person name="Storesund J.E."/>
            <person name="Kallscheuer N."/>
            <person name="Luecker S."/>
            <person name="Lage O.M."/>
            <person name="Pohl T."/>
            <person name="Merkel B.J."/>
            <person name="Hornburger P."/>
            <person name="Mueller R.-W."/>
            <person name="Bruemmer F."/>
            <person name="Labrenz M."/>
            <person name="Spormann A.M."/>
            <person name="Op den Camp H."/>
            <person name="Overmann J."/>
            <person name="Amann R."/>
            <person name="Jetten M.S.M."/>
            <person name="Mascher T."/>
            <person name="Medema M.H."/>
            <person name="Devos D.P."/>
            <person name="Kaster A.-K."/>
            <person name="Ovreas L."/>
            <person name="Rohde M."/>
            <person name="Galperin M.Y."/>
            <person name="Jogler C."/>
        </authorList>
    </citation>
    <scope>NUCLEOTIDE SEQUENCE [LARGE SCALE GENOMIC DNA]</scope>
    <source>
        <strain evidence="1 2">Enr10</strain>
    </source>
</reference>
<proteinExistence type="predicted"/>